<protein>
    <recommendedName>
        <fullName evidence="5">Fe2OG dioxygenase domain-containing protein</fullName>
    </recommendedName>
</protein>
<evidence type="ECO:0000256" key="1">
    <source>
        <dbReference type="SAM" id="MobiDB-lite"/>
    </source>
</evidence>
<keyword evidence="2" id="KW-0732">Signal</keyword>
<gene>
    <name evidence="3" type="ORF">HYH03_014448</name>
</gene>
<feature type="compositionally biased region" description="Pro residues" evidence="1">
    <location>
        <begin position="446"/>
        <end position="468"/>
    </location>
</feature>
<evidence type="ECO:0000256" key="2">
    <source>
        <dbReference type="SAM" id="SignalP"/>
    </source>
</evidence>
<accession>A0A835XRK0</accession>
<organism evidence="3 4">
    <name type="scientific">Edaphochlamys debaryana</name>
    <dbReference type="NCBI Taxonomy" id="47281"/>
    <lineage>
        <taxon>Eukaryota</taxon>
        <taxon>Viridiplantae</taxon>
        <taxon>Chlorophyta</taxon>
        <taxon>core chlorophytes</taxon>
        <taxon>Chlorophyceae</taxon>
        <taxon>CS clade</taxon>
        <taxon>Chlamydomonadales</taxon>
        <taxon>Chlamydomonadales incertae sedis</taxon>
        <taxon>Edaphochlamys</taxon>
    </lineage>
</organism>
<evidence type="ECO:0000313" key="4">
    <source>
        <dbReference type="Proteomes" id="UP000612055"/>
    </source>
</evidence>
<keyword evidence="4" id="KW-1185">Reference proteome</keyword>
<dbReference type="AlphaFoldDB" id="A0A835XRK0"/>
<dbReference type="PANTHER" id="PTHR40855">
    <property type="entry name" value="DIOX_N DOMAIN-CONTAINING PROTEIN"/>
    <property type="match status" value="1"/>
</dbReference>
<evidence type="ECO:0000313" key="3">
    <source>
        <dbReference type="EMBL" id="KAG2486951.1"/>
    </source>
</evidence>
<evidence type="ECO:0008006" key="5">
    <source>
        <dbReference type="Google" id="ProtNLM"/>
    </source>
</evidence>
<reference evidence="3" key="1">
    <citation type="journal article" date="2020" name="bioRxiv">
        <title>Comparative genomics of Chlamydomonas.</title>
        <authorList>
            <person name="Craig R.J."/>
            <person name="Hasan A.R."/>
            <person name="Ness R.W."/>
            <person name="Keightley P.D."/>
        </authorList>
    </citation>
    <scope>NUCLEOTIDE SEQUENCE</scope>
    <source>
        <strain evidence="3">CCAP 11/70</strain>
    </source>
</reference>
<comment type="caution">
    <text evidence="3">The sequence shown here is derived from an EMBL/GenBank/DDBJ whole genome shotgun (WGS) entry which is preliminary data.</text>
</comment>
<sequence length="506" mass="52916">MAPLFLAILAIAAGCAQHAVAYPAYDLPAFSLADLQAPDAATLAAVRDAVSGLGMFAMTGLSEVDVTHAALADLAACALSGDLELRQVAMDDGARRNTIATSTRAGLAQPLPEDVARACPAFAASSAKLRAAVSQAGEAYAAVLDAVLYGKQACAHPAQCFKTAVQRAESLEHFHVFEPSPEPRAPHTLAMHSDVGLFLVMSPAELFDRAAAATAEPQGPRRSQDLVVTLPDGSVVAPRLPEGALLVMNGEGVQRWMRPAAEGAAQPHTPMHEVLSSGMGGGVRAWFGRMFMPPPDSVLQISDPDLEAELLLDDSLASIAAGSDQQVQIRGGDSRDRFQAARRMTFAQYYAATHRAFQAGEAAAVPSVGCTPARRRLVDENSCGADQVYCWMSCVNISALACDKSAVLCQDKYTGGLWPRDYMIDVNGTSKPTHCKNCSVTCPAPPSPSPPANPPPPLTPTAKPPPPGFIFGNPNNSPGSAQSARLGSALAWALTAMACLLALVGW</sequence>
<dbReference type="OrthoDB" id="543386at2759"/>
<dbReference type="Proteomes" id="UP000612055">
    <property type="component" value="Unassembled WGS sequence"/>
</dbReference>
<proteinExistence type="predicted"/>
<feature type="region of interest" description="Disordered" evidence="1">
    <location>
        <begin position="446"/>
        <end position="475"/>
    </location>
</feature>
<dbReference type="EMBL" id="JAEHOE010000104">
    <property type="protein sequence ID" value="KAG2486951.1"/>
    <property type="molecule type" value="Genomic_DNA"/>
</dbReference>
<dbReference type="PANTHER" id="PTHR40855:SF1">
    <property type="entry name" value="CLAVAMINATE SYNTHASE-LIKE PROTEIN"/>
    <property type="match status" value="1"/>
</dbReference>
<feature type="chain" id="PRO_5032870898" description="Fe2OG dioxygenase domain-containing protein" evidence="2">
    <location>
        <begin position="22"/>
        <end position="506"/>
    </location>
</feature>
<name>A0A835XRK0_9CHLO</name>
<feature type="signal peptide" evidence="2">
    <location>
        <begin position="1"/>
        <end position="21"/>
    </location>
</feature>